<dbReference type="EMBL" id="DTLS01000136">
    <property type="protein sequence ID" value="HGZ60492.1"/>
    <property type="molecule type" value="Genomic_DNA"/>
</dbReference>
<evidence type="ECO:0000313" key="1">
    <source>
        <dbReference type="EMBL" id="HGZ60492.1"/>
    </source>
</evidence>
<accession>A0A7J3SMJ7</accession>
<proteinExistence type="predicted"/>
<gene>
    <name evidence="1" type="ORF">ENW83_04725</name>
</gene>
<protein>
    <submittedName>
        <fullName evidence="1">Uncharacterized protein</fullName>
    </submittedName>
</protein>
<sequence length="106" mass="12097">MQGRFMPRRDGEKHVGLAYALITLQDSCTDPSEKLKLRRLLSGSTAVINGKKYRSRGLVYKHRGERVGRGVYIVPKDEVEELSSELKERNLEKCIKIIDICECTCI</sequence>
<reference evidence="1" key="1">
    <citation type="journal article" date="2020" name="mSystems">
        <title>Genome- and Community-Level Interaction Insights into Carbon Utilization and Element Cycling Functions of Hydrothermarchaeota in Hydrothermal Sediment.</title>
        <authorList>
            <person name="Zhou Z."/>
            <person name="Liu Y."/>
            <person name="Xu W."/>
            <person name="Pan J."/>
            <person name="Luo Z.H."/>
            <person name="Li M."/>
        </authorList>
    </citation>
    <scope>NUCLEOTIDE SEQUENCE [LARGE SCALE GENOMIC DNA]</scope>
    <source>
        <strain evidence="1">SpSt-885</strain>
    </source>
</reference>
<organism evidence="1">
    <name type="scientific">Fervidicoccus fontis</name>
    <dbReference type="NCBI Taxonomy" id="683846"/>
    <lineage>
        <taxon>Archaea</taxon>
        <taxon>Thermoproteota</taxon>
        <taxon>Thermoprotei</taxon>
        <taxon>Fervidicoccales</taxon>
        <taxon>Fervidicoccaceae</taxon>
        <taxon>Fervidicoccus</taxon>
    </lineage>
</organism>
<dbReference type="AlphaFoldDB" id="A0A7J3SMJ7"/>
<name>A0A7J3SMJ7_9CREN</name>
<comment type="caution">
    <text evidence="1">The sequence shown here is derived from an EMBL/GenBank/DDBJ whole genome shotgun (WGS) entry which is preliminary data.</text>
</comment>